<proteinExistence type="predicted"/>
<organism evidence="1 2">
    <name type="scientific">Deinococcus soli</name>
    <name type="common">ex Cha et al. 2016</name>
    <dbReference type="NCBI Taxonomy" id="1309411"/>
    <lineage>
        <taxon>Bacteria</taxon>
        <taxon>Thermotogati</taxon>
        <taxon>Deinococcota</taxon>
        <taxon>Deinococci</taxon>
        <taxon>Deinococcales</taxon>
        <taxon>Deinococcaceae</taxon>
        <taxon>Deinococcus</taxon>
    </lineage>
</organism>
<reference evidence="1" key="1">
    <citation type="submission" date="2023-07" db="EMBL/GenBank/DDBJ databases">
        <title>Sorghum-associated microbial communities from plants grown in Nebraska, USA.</title>
        <authorList>
            <person name="Schachtman D."/>
        </authorList>
    </citation>
    <scope>NUCLEOTIDE SEQUENCE</scope>
    <source>
        <strain evidence="1">BE73</strain>
    </source>
</reference>
<name>A0ACC6KLL9_9DEIO</name>
<evidence type="ECO:0000313" key="1">
    <source>
        <dbReference type="EMBL" id="MDR6753418.1"/>
    </source>
</evidence>
<dbReference type="Proteomes" id="UP001252370">
    <property type="component" value="Unassembled WGS sequence"/>
</dbReference>
<accession>A0ACC6KLL9</accession>
<protein>
    <submittedName>
        <fullName evidence="1">TP901 family phage tail tape measure protein</fullName>
    </submittedName>
</protein>
<comment type="caution">
    <text evidence="1">The sequence shown here is derived from an EMBL/GenBank/DDBJ whole genome shotgun (WGS) entry which is preliminary data.</text>
</comment>
<evidence type="ECO:0000313" key="2">
    <source>
        <dbReference type="Proteomes" id="UP001252370"/>
    </source>
</evidence>
<dbReference type="EMBL" id="JAVDTP010000014">
    <property type="protein sequence ID" value="MDR6753418.1"/>
    <property type="molecule type" value="Genomic_DNA"/>
</dbReference>
<keyword evidence="2" id="KW-1185">Reference proteome</keyword>
<sequence>MTAPNLAPLTGEATLDSTQFQKGARDALRALREVTDYAKRNGTLTLTAKLAGATPAAIQNQIRAAAGSTLKVSLTFDQASIRTALNDLKTQLRSVVGLDLSTLNAVKGAIATQITQLTALIAQLRALGGSGGGGGGAGGGRSSTLSAGTQALLSDLEAANNAFKRGDINASAYATRLNALQTSLRAAATTATAGSTEFRALDQALTRTTQGLRNVNTGTITQLRTELSGARAQFDAAAAAATNLTERRAAVAAYSAEISRVRVALQGVAASGQLTAQQLGNVNRLLAQTAREAQTIRGGVNVAGLSGNISNAVQQLVGFVPGLGQVAGLFTSMPAPIMATVAAIGLFTAAMASSFKTAGQFQQAMADIKALTQPTVQGFQDLRQAALDMGGPLGVGPRAAAAGILELNRAGLTAAEVIGGGLTGSMNLAGAAGIDLANASKLGAASMTAFKLSAADLPRIADNFANFSNSTFLGADDLSQAIAAVGPVAVNAGLTIEQFGGIMATAAQGGFKNMSDAGTSLKTMLLSLQSPSENGAAALARLGVNAYDAQGNFRPFLDTVGDLRGTLKSLTEQQRNVALKEIFGTDAIRIATILYNSNTEAIEENIETQGKAGEAARIAAERLNTYQGAVGRLEAKFEKLKIVVGEKLLPVATKFIDGLSSGVDTLNDFANGTQNLMNYVLPLVAVFIGFRGAVIAAAAPAIWSALMAAVTTFFTTVGAFIAANPLGLIATGAAALAATANKIMADTARIYDEIEQSTNASHEAMMKRVRELRDSGTELGRTQARLLLAQDRLQAAQEGDMTGVDFWGNVTRTVDLERVEKARREVEGLTKEVVVLRTEAARRGVSTDVATGINPERVKAQAAAVSDLRKTLEERAFQLKLGGLEGLDKEVAQVEKTFDDLRKKLKTSFGGNLNSNDLKMQLAELTAAQEKEVGVVRARYAADRAKEVQKEYQQLTANARKYAFDVQRAELDAMQDGQGKRQAARALELAELQDEVARQVAEYAKFPDLKAKVESDGRRQIVALRRKWEVEDVEEAKRVQEAIASAEGDARAAMIAALPDGQARRNAERAEELASVRRGIQERLAALAEYPAAQQRILAAAREQEQALQLRWAQEDQRDARERALRIAQAFQAAQDAQFAAQQASHAAYQAQLDLDTARAVAQAGQNALEVARIEQATLARRADLAEGLARATYEQDRKLAERAAAEKLTAEGLTAREVASIREQLYNDLDSLDQKFSADSLARTREREQAEREAAEKIRVARIAAAFKPADDANELVRDAQRAQQLADNTADQLVAQQQLTASQAEYGQRLEQAIAQSRELGLTEAERNAKVEELKDAQGAILTSQRQEVALAKQLVQEAHGVEIGYARVARLLSDPNVSTVQQDLADATRDVADAYAEAVPYLQQFRDKSLKPSDFNSAKTALEGLITALEAQRQKLEALRSEYDRQRTALQGIQDVLRGFGQEFGDIGLLNNAVQFNQGTYNQARAALTTLLQGGKYDAAQLAEATQKLQAAYGGLKDSVVAVGDAQASVFEKESRALQKTTDARLKVIDTQLEAARKAGNDTLVKSLEADRDRITRETEAKVDELEARAEAARKAAQTALADRTKGLQQTLGAVAQGAQAAQQGVQDLGGQVQQAEKDMQASADRMKASLTGVFKGLPAIAASAGQQAGQAFMQQLQAQLSSVRLPVTAAAARPLPGGGVTGGDTYVTTLYINGQQQLAPQDLQKLARDLTPLIRSEAQRRNPGGPCGGRR</sequence>
<gene>
    <name evidence="1" type="ORF">J2Y01_003941</name>
</gene>